<dbReference type="PANTHER" id="PTHR43539:SF68">
    <property type="entry name" value="FLAVIN-BINDING MONOOXYGENASE-LIKE PROTEIN (AFU_ORTHOLOGUE AFUA_4G09220)"/>
    <property type="match status" value="1"/>
</dbReference>
<accession>A0A9P5Z2D7</accession>
<dbReference type="EMBL" id="MU155225">
    <property type="protein sequence ID" value="KAF9478859.1"/>
    <property type="molecule type" value="Genomic_DNA"/>
</dbReference>
<protein>
    <submittedName>
        <fullName evidence="4">FAD/NAD(P)-binding domain-containing protein</fullName>
    </submittedName>
</protein>
<dbReference type="PANTHER" id="PTHR43539">
    <property type="entry name" value="FLAVIN-BINDING MONOOXYGENASE-LIKE PROTEIN (AFU_ORTHOLOGUE AFUA_4G09220)"/>
    <property type="match status" value="1"/>
</dbReference>
<keyword evidence="2" id="KW-0274">FAD</keyword>
<dbReference type="InterPro" id="IPR020946">
    <property type="entry name" value="Flavin_mOase-like"/>
</dbReference>
<keyword evidence="3" id="KW-0560">Oxidoreductase</keyword>
<dbReference type="InterPro" id="IPR050982">
    <property type="entry name" value="Auxin_biosynth/cation_transpt"/>
</dbReference>
<name>A0A9P5Z2D7_9AGAR</name>
<dbReference type="Pfam" id="PF00743">
    <property type="entry name" value="FMO-like"/>
    <property type="match status" value="1"/>
</dbReference>
<proteinExistence type="predicted"/>
<evidence type="ECO:0000313" key="5">
    <source>
        <dbReference type="Proteomes" id="UP000807469"/>
    </source>
</evidence>
<dbReference type="GO" id="GO:0050660">
    <property type="term" value="F:flavin adenine dinucleotide binding"/>
    <property type="evidence" value="ECO:0007669"/>
    <property type="project" value="InterPro"/>
</dbReference>
<sequence length="657" mass="72485">MQSSLSLSPPEAALPTLSKLGSPTIPDDLDVAPIASSWLSSFAKFAGEGDVDGVLSLIVTSSFAANMFGPPGKELPSSPEDISVYWRDLLALTWDFRTFEGTANIKQFLEARLKGAKISNVKVREDFPPTLQKPFPDLVWIQLVFTFETSVGLCTGVARLVPVVDNGQTVWKAQGLFTNLDGLKGFPEKAGALRNPEPNHGNWEAQRQKEMMFEGVEPTVLIIGGGHSGLDVAVYLKALGVSNLVIEKNPKIGDNWRGRYEALCLHDTVWYDQMPYLKFPDTWPVFAPARKLAKWLEQYVETMELNVWTSSTVTNATQDPTTKDWNVTVLKSDGTERVFHVKHLVMATGFKGGQGYVPTYPGMDSFKGQILHSLQHKKATDHAGKKVVVIGSCTSGELFWVLVSQWSLTKVMIKAHDVCVDYVDHGVDVTMFQRSSTYVMSTKKGLPILLGGLYSETSPPTDISDRLNASLPNLLTAGIAYRATKLIAEADKDILDGLKKRGFRLNDGYKHCGLLLSVWQNAGGYYMDVGGSQYIIDGKIKLKNDSQIKEFTEHGLKFEDGSELAADIVLFCTGLSDPSHTMRKIIGDEMTAKAKPIWGLTEEGELKGCYGDSGIERMWNIMGNLALCRFYSKHIALQIKAMEEGLFGERYSDPSLA</sequence>
<dbReference type="GO" id="GO:0004499">
    <property type="term" value="F:N,N-dimethylaniline monooxygenase activity"/>
    <property type="evidence" value="ECO:0007669"/>
    <property type="project" value="InterPro"/>
</dbReference>
<dbReference type="Gene3D" id="3.50.50.60">
    <property type="entry name" value="FAD/NAD(P)-binding domain"/>
    <property type="match status" value="1"/>
</dbReference>
<organism evidence="4 5">
    <name type="scientific">Pholiota conissans</name>
    <dbReference type="NCBI Taxonomy" id="109636"/>
    <lineage>
        <taxon>Eukaryota</taxon>
        <taxon>Fungi</taxon>
        <taxon>Dikarya</taxon>
        <taxon>Basidiomycota</taxon>
        <taxon>Agaricomycotina</taxon>
        <taxon>Agaricomycetes</taxon>
        <taxon>Agaricomycetidae</taxon>
        <taxon>Agaricales</taxon>
        <taxon>Agaricineae</taxon>
        <taxon>Strophariaceae</taxon>
        <taxon>Pholiota</taxon>
    </lineage>
</organism>
<evidence type="ECO:0000313" key="4">
    <source>
        <dbReference type="EMBL" id="KAF9478859.1"/>
    </source>
</evidence>
<dbReference type="InterPro" id="IPR036188">
    <property type="entry name" value="FAD/NAD-bd_sf"/>
</dbReference>
<dbReference type="OrthoDB" id="74360at2759"/>
<gene>
    <name evidence="4" type="ORF">BDN70DRAFT_807992</name>
</gene>
<dbReference type="Proteomes" id="UP000807469">
    <property type="component" value="Unassembled WGS sequence"/>
</dbReference>
<evidence type="ECO:0000256" key="2">
    <source>
        <dbReference type="ARBA" id="ARBA00022827"/>
    </source>
</evidence>
<dbReference type="AlphaFoldDB" id="A0A9P5Z2D7"/>
<evidence type="ECO:0000256" key="3">
    <source>
        <dbReference type="ARBA" id="ARBA00023002"/>
    </source>
</evidence>
<comment type="caution">
    <text evidence="4">The sequence shown here is derived from an EMBL/GenBank/DDBJ whole genome shotgun (WGS) entry which is preliminary data.</text>
</comment>
<evidence type="ECO:0000256" key="1">
    <source>
        <dbReference type="ARBA" id="ARBA00022630"/>
    </source>
</evidence>
<dbReference type="GO" id="GO:0050661">
    <property type="term" value="F:NADP binding"/>
    <property type="evidence" value="ECO:0007669"/>
    <property type="project" value="InterPro"/>
</dbReference>
<dbReference type="SUPFAM" id="SSF51905">
    <property type="entry name" value="FAD/NAD(P)-binding domain"/>
    <property type="match status" value="1"/>
</dbReference>
<keyword evidence="5" id="KW-1185">Reference proteome</keyword>
<reference evidence="4" key="1">
    <citation type="submission" date="2020-11" db="EMBL/GenBank/DDBJ databases">
        <authorList>
            <consortium name="DOE Joint Genome Institute"/>
            <person name="Ahrendt S."/>
            <person name="Riley R."/>
            <person name="Andreopoulos W."/>
            <person name="Labutti K."/>
            <person name="Pangilinan J."/>
            <person name="Ruiz-Duenas F.J."/>
            <person name="Barrasa J.M."/>
            <person name="Sanchez-Garcia M."/>
            <person name="Camarero S."/>
            <person name="Miyauchi S."/>
            <person name="Serrano A."/>
            <person name="Linde D."/>
            <person name="Babiker R."/>
            <person name="Drula E."/>
            <person name="Ayuso-Fernandez I."/>
            <person name="Pacheco R."/>
            <person name="Padilla G."/>
            <person name="Ferreira P."/>
            <person name="Barriuso J."/>
            <person name="Kellner H."/>
            <person name="Castanera R."/>
            <person name="Alfaro M."/>
            <person name="Ramirez L."/>
            <person name="Pisabarro A.G."/>
            <person name="Kuo A."/>
            <person name="Tritt A."/>
            <person name="Lipzen A."/>
            <person name="He G."/>
            <person name="Yan M."/>
            <person name="Ng V."/>
            <person name="Cullen D."/>
            <person name="Martin F."/>
            <person name="Rosso M.-N."/>
            <person name="Henrissat B."/>
            <person name="Hibbett D."/>
            <person name="Martinez A.T."/>
            <person name="Grigoriev I.V."/>
        </authorList>
    </citation>
    <scope>NUCLEOTIDE SEQUENCE</scope>
    <source>
        <strain evidence="4">CIRM-BRFM 674</strain>
    </source>
</reference>
<keyword evidence="1" id="KW-0285">Flavoprotein</keyword>